<reference evidence="7" key="2">
    <citation type="submission" date="2025-08" db="UniProtKB">
        <authorList>
            <consortium name="RefSeq"/>
        </authorList>
    </citation>
    <scope>IDENTIFICATION</scope>
    <source>
        <tissue evidence="7">Etiolated seedlings</tissue>
    </source>
</reference>
<dbReference type="AlphaFoldDB" id="A0A1S2XYZ4"/>
<feature type="domain" description="FLZ-type" evidence="5">
    <location>
        <begin position="253"/>
        <end position="297"/>
    </location>
</feature>
<dbReference type="STRING" id="3827.A0A1S2XYZ4"/>
<keyword evidence="6" id="KW-1185">Reference proteome</keyword>
<accession>A0A1S2XYZ4</accession>
<dbReference type="InterPro" id="IPR007650">
    <property type="entry name" value="Zf-FLZ_dom"/>
</dbReference>
<keyword evidence="3" id="KW-0863">Zinc-finger</keyword>
<dbReference type="OrthoDB" id="1902692at2759"/>
<reference evidence="6" key="1">
    <citation type="journal article" date="2013" name="Nat. Biotechnol.">
        <title>Draft genome sequence of chickpea (Cicer arietinum) provides a resource for trait improvement.</title>
        <authorList>
            <person name="Varshney R.K."/>
            <person name="Song C."/>
            <person name="Saxena R.K."/>
            <person name="Azam S."/>
            <person name="Yu S."/>
            <person name="Sharpe A.G."/>
            <person name="Cannon S."/>
            <person name="Baek J."/>
            <person name="Rosen B.D."/>
            <person name="Tar'an B."/>
            <person name="Millan T."/>
            <person name="Zhang X."/>
            <person name="Ramsay L.D."/>
            <person name="Iwata A."/>
            <person name="Wang Y."/>
            <person name="Nelson W."/>
            <person name="Farmer A.D."/>
            <person name="Gaur P.M."/>
            <person name="Soderlund C."/>
            <person name="Penmetsa R.V."/>
            <person name="Xu C."/>
            <person name="Bharti A.K."/>
            <person name="He W."/>
            <person name="Winter P."/>
            <person name="Zhao S."/>
            <person name="Hane J.K."/>
            <person name="Carrasquilla-Garcia N."/>
            <person name="Condie J.A."/>
            <person name="Upadhyaya H.D."/>
            <person name="Luo M.C."/>
            <person name="Thudi M."/>
            <person name="Gowda C.L."/>
            <person name="Singh N.P."/>
            <person name="Lichtenzveig J."/>
            <person name="Gali K.K."/>
            <person name="Rubio J."/>
            <person name="Nadarajan N."/>
            <person name="Dolezel J."/>
            <person name="Bansal K.C."/>
            <person name="Xu X."/>
            <person name="Edwards D."/>
            <person name="Zhang G."/>
            <person name="Kahl G."/>
            <person name="Gil J."/>
            <person name="Singh K.B."/>
            <person name="Datta S.K."/>
            <person name="Jackson S.A."/>
            <person name="Wang J."/>
            <person name="Cook D.R."/>
        </authorList>
    </citation>
    <scope>NUCLEOTIDE SEQUENCE [LARGE SCALE GENOMIC DNA]</scope>
    <source>
        <strain evidence="6">cv. CDC Frontier</strain>
    </source>
</reference>
<evidence type="ECO:0000259" key="5">
    <source>
        <dbReference type="PROSITE" id="PS51795"/>
    </source>
</evidence>
<dbReference type="PROSITE" id="PS51795">
    <property type="entry name" value="ZF_FLZ"/>
    <property type="match status" value="1"/>
</dbReference>
<keyword evidence="3" id="KW-0862">Zinc</keyword>
<name>A0A1S2XYZ4_CICAR</name>
<dbReference type="Proteomes" id="UP000087171">
    <property type="component" value="Chromosome Ca4"/>
</dbReference>
<evidence type="ECO:0000256" key="3">
    <source>
        <dbReference type="ARBA" id="ARBA00022771"/>
    </source>
</evidence>
<dbReference type="PaxDb" id="3827-XP_004496709.1"/>
<sequence>MEDSGSSTCCGEKYKKITSSSFFNSPKLFTQKGFHETETMMMSPTSILDSKNFSGLKNPFWSETNSPRTPNCGEHKRCWDKLDSKPVGLGLVDVLVDEKNGEVNSKLENRTVLFGSQLKIQIPPFSPTTIFSSSSESESTFSRGEFSIKTGNSQLGSSYGSLSHSPMGKSSSGCENPVLEVETFNNTHGVFKGCLSASEMELSEDYTRVISHGPNPRTTHIFDNCIIESSCFEFDVGYSASAKESEYCFPCESFLSICFHCKKNLEQGKDIYMYRGEMAFCSHECRNQGMLFEEGMLKIGS</sequence>
<dbReference type="KEGG" id="cam:101512717"/>
<keyword evidence="2" id="KW-0479">Metal-binding</keyword>
<evidence type="ECO:0000256" key="2">
    <source>
        <dbReference type="ARBA" id="ARBA00022723"/>
    </source>
</evidence>
<proteinExistence type="inferred from homology"/>
<dbReference type="eggNOG" id="ENOG502QS8T">
    <property type="taxonomic scope" value="Eukaryota"/>
</dbReference>
<dbReference type="PANTHER" id="PTHR46443:SF21">
    <property type="entry name" value="FCS-LIKE ZINC FINGER 8"/>
    <property type="match status" value="1"/>
</dbReference>
<protein>
    <submittedName>
        <fullName evidence="7">FCS-Like Zinc finger 8-like isoform X1</fullName>
    </submittedName>
</protein>
<dbReference type="PANTHER" id="PTHR46443">
    <property type="entry name" value="FCS-LIKE ZINC FINGER 8"/>
    <property type="match status" value="1"/>
</dbReference>
<comment type="similarity">
    <text evidence="1">Belongs to the FLZ family.</text>
</comment>
<feature type="zinc finger region" description="FLZ-type" evidence="4">
    <location>
        <begin position="253"/>
        <end position="297"/>
    </location>
</feature>
<evidence type="ECO:0000256" key="1">
    <source>
        <dbReference type="ARBA" id="ARBA00009374"/>
    </source>
</evidence>
<evidence type="ECO:0000313" key="7">
    <source>
        <dbReference type="RefSeq" id="XP_004496709.1"/>
    </source>
</evidence>
<organism evidence="6 7">
    <name type="scientific">Cicer arietinum</name>
    <name type="common">Chickpea</name>
    <name type="synonym">Garbanzo</name>
    <dbReference type="NCBI Taxonomy" id="3827"/>
    <lineage>
        <taxon>Eukaryota</taxon>
        <taxon>Viridiplantae</taxon>
        <taxon>Streptophyta</taxon>
        <taxon>Embryophyta</taxon>
        <taxon>Tracheophyta</taxon>
        <taxon>Spermatophyta</taxon>
        <taxon>Magnoliopsida</taxon>
        <taxon>eudicotyledons</taxon>
        <taxon>Gunneridae</taxon>
        <taxon>Pentapetalae</taxon>
        <taxon>rosids</taxon>
        <taxon>fabids</taxon>
        <taxon>Fabales</taxon>
        <taxon>Fabaceae</taxon>
        <taxon>Papilionoideae</taxon>
        <taxon>50 kb inversion clade</taxon>
        <taxon>NPAAA clade</taxon>
        <taxon>Hologalegina</taxon>
        <taxon>IRL clade</taxon>
        <taxon>Cicereae</taxon>
        <taxon>Cicer</taxon>
    </lineage>
</organism>
<evidence type="ECO:0000313" key="6">
    <source>
        <dbReference type="Proteomes" id="UP000087171"/>
    </source>
</evidence>
<dbReference type="InterPro" id="IPR044593">
    <property type="entry name" value="FLZ8/MARD1"/>
</dbReference>
<dbReference type="GO" id="GO:0008270">
    <property type="term" value="F:zinc ion binding"/>
    <property type="evidence" value="ECO:0007669"/>
    <property type="project" value="UniProtKB-KW"/>
</dbReference>
<gene>
    <name evidence="7" type="primary">LOC101512717</name>
</gene>
<evidence type="ECO:0000256" key="4">
    <source>
        <dbReference type="PROSITE-ProRule" id="PRU01131"/>
    </source>
</evidence>
<dbReference type="RefSeq" id="XP_004496709.1">
    <property type="nucleotide sequence ID" value="XM_004496652.3"/>
</dbReference>
<dbReference type="Pfam" id="PF04570">
    <property type="entry name" value="zf-FLZ"/>
    <property type="match status" value="1"/>
</dbReference>
<dbReference type="GeneID" id="101512717"/>